<dbReference type="AlphaFoldDB" id="A0A9X0BV03"/>
<keyword evidence="2" id="KW-1185">Reference proteome</keyword>
<evidence type="ECO:0000313" key="2">
    <source>
        <dbReference type="Proteomes" id="UP001148312"/>
    </source>
</evidence>
<reference evidence="1" key="1">
    <citation type="submission" date="2022-12" db="EMBL/GenBank/DDBJ databases">
        <authorList>
            <person name="Petersen C."/>
        </authorList>
    </citation>
    <scope>NUCLEOTIDE SEQUENCE</scope>
    <source>
        <strain evidence="1">IBT 30728</strain>
    </source>
</reference>
<dbReference type="Proteomes" id="UP001148312">
    <property type="component" value="Unassembled WGS sequence"/>
</dbReference>
<dbReference type="EMBL" id="JAPWDQ010000005">
    <property type="protein sequence ID" value="KAJ5485477.1"/>
    <property type="molecule type" value="Genomic_DNA"/>
</dbReference>
<gene>
    <name evidence="1" type="ORF">N7539_005465</name>
</gene>
<organism evidence="1 2">
    <name type="scientific">Penicillium diatomitis</name>
    <dbReference type="NCBI Taxonomy" id="2819901"/>
    <lineage>
        <taxon>Eukaryota</taxon>
        <taxon>Fungi</taxon>
        <taxon>Dikarya</taxon>
        <taxon>Ascomycota</taxon>
        <taxon>Pezizomycotina</taxon>
        <taxon>Eurotiomycetes</taxon>
        <taxon>Eurotiomycetidae</taxon>
        <taxon>Eurotiales</taxon>
        <taxon>Aspergillaceae</taxon>
        <taxon>Penicillium</taxon>
    </lineage>
</organism>
<proteinExistence type="predicted"/>
<evidence type="ECO:0000313" key="1">
    <source>
        <dbReference type="EMBL" id="KAJ5485477.1"/>
    </source>
</evidence>
<dbReference type="GeneID" id="81625316"/>
<reference evidence="1" key="2">
    <citation type="journal article" date="2023" name="IMA Fungus">
        <title>Comparative genomic study of the Penicillium genus elucidates a diverse pangenome and 15 lateral gene transfer events.</title>
        <authorList>
            <person name="Petersen C."/>
            <person name="Sorensen T."/>
            <person name="Nielsen M.R."/>
            <person name="Sondergaard T.E."/>
            <person name="Sorensen J.L."/>
            <person name="Fitzpatrick D.A."/>
            <person name="Frisvad J.C."/>
            <person name="Nielsen K.L."/>
        </authorList>
    </citation>
    <scope>NUCLEOTIDE SEQUENCE</scope>
    <source>
        <strain evidence="1">IBT 30728</strain>
    </source>
</reference>
<comment type="caution">
    <text evidence="1">The sequence shown here is derived from an EMBL/GenBank/DDBJ whole genome shotgun (WGS) entry which is preliminary data.</text>
</comment>
<dbReference type="RefSeq" id="XP_056790261.1">
    <property type="nucleotide sequence ID" value="XM_056935067.1"/>
</dbReference>
<accession>A0A9X0BV03</accession>
<sequence>MLNCFKLHRAGQRPRFWWQHRLALNDYTETLRALDDDNLLKVRLRSLLFLSNYPNTKYALRYLLYKDSRGDFTITEIRDRKQIYSKQELNTLFKYRLVRFPGIIIEV</sequence>
<protein>
    <submittedName>
        <fullName evidence="1">Uncharacterized protein</fullName>
    </submittedName>
</protein>
<name>A0A9X0BV03_9EURO</name>